<reference evidence="1" key="1">
    <citation type="submission" date="2015-11" db="EMBL/GenBank/DDBJ databases">
        <authorList>
            <person name="Zhang Y."/>
            <person name="Guo Z."/>
        </authorList>
    </citation>
    <scope>NUCLEOTIDE SEQUENCE</scope>
    <source>
        <strain evidence="1">BN30871</strain>
    </source>
</reference>
<dbReference type="AlphaFoldDB" id="A0A0S4XMR6"/>
<name>A0A0S4XMR6_9BACT</name>
<proteinExistence type="predicted"/>
<organism evidence="1">
    <name type="scientific">Sulfurovum sp. enrichment culture clone C5</name>
    <dbReference type="NCBI Taxonomy" id="497650"/>
    <lineage>
        <taxon>Bacteria</taxon>
        <taxon>Pseudomonadati</taxon>
        <taxon>Campylobacterota</taxon>
        <taxon>Epsilonproteobacteria</taxon>
        <taxon>Campylobacterales</taxon>
        <taxon>Sulfurovaceae</taxon>
        <taxon>Sulfurovum</taxon>
        <taxon>environmental samples</taxon>
    </lineage>
</organism>
<accession>A0A0S4XMR6</accession>
<evidence type="ECO:0000313" key="1">
    <source>
        <dbReference type="EMBL" id="CUV65237.1"/>
    </source>
</evidence>
<protein>
    <recommendedName>
        <fullName evidence="2">Phage tail protein</fullName>
    </recommendedName>
</protein>
<dbReference type="EMBL" id="FAXN01000021">
    <property type="protein sequence ID" value="CUV65237.1"/>
    <property type="molecule type" value="Genomic_DNA"/>
</dbReference>
<gene>
    <name evidence="1" type="ORF">BN3087_220054</name>
</gene>
<evidence type="ECO:0008006" key="2">
    <source>
        <dbReference type="Google" id="ProtNLM"/>
    </source>
</evidence>
<dbReference type="InterPro" id="IPR009734">
    <property type="entry name" value="Myoviridae_GpU"/>
</dbReference>
<dbReference type="Pfam" id="PF06995">
    <property type="entry name" value="Phage_P2_GpU"/>
    <property type="match status" value="1"/>
</dbReference>
<sequence length="118" mass="13877">MVCMLGFYIFDINDVETIKKQIQYKYSRKERIGNHPHTQAVGKWNEKIDFDAVLYYDKASAFIFQKMAEQKIPVWFVMLSGEALEVTIDDITIKRSYFDKGGQPLKQEVSFVLEAYYD</sequence>